<comment type="subunit">
    <text evidence="4">Part of the SecDF-YidC-YajC translocase complex. The SecDF-YidC-YajC translocase forms a supercomplex with SecYEG, called the holo-translocon (HTL).</text>
</comment>
<name>A0A941HVU4_9CAUL</name>
<accession>A0A941HVU4</accession>
<keyword evidence="12 13" id="KW-0472">Membrane</keyword>
<evidence type="ECO:0000256" key="8">
    <source>
        <dbReference type="ARBA" id="ARBA00022692"/>
    </source>
</evidence>
<dbReference type="RefSeq" id="WP_215339766.1">
    <property type="nucleotide sequence ID" value="NZ_JAGSGD010000001.1"/>
</dbReference>
<feature type="transmembrane region" description="Helical" evidence="13">
    <location>
        <begin position="23"/>
        <end position="41"/>
    </location>
</feature>
<comment type="subcellular location">
    <subcellularLocation>
        <location evidence="2">Cell membrane</location>
        <topology evidence="2">Single-pass membrane protein</topology>
    </subcellularLocation>
</comment>
<keyword evidence="6" id="KW-0813">Transport</keyword>
<protein>
    <recommendedName>
        <fullName evidence="5">Sec translocon accessory complex subunit YajC</fullName>
    </recommendedName>
</protein>
<dbReference type="EMBL" id="JAGSGD010000001">
    <property type="protein sequence ID" value="MBR7619411.1"/>
    <property type="molecule type" value="Genomic_DNA"/>
</dbReference>
<dbReference type="NCBIfam" id="TIGR00739">
    <property type="entry name" value="yajC"/>
    <property type="match status" value="1"/>
</dbReference>
<keyword evidence="11" id="KW-0811">Translocation</keyword>
<comment type="function">
    <text evidence="1">The SecYEG-SecDF-YajC-YidC holo-translocon (HTL) protein secretase/insertase is a supercomplex required for protein secretion, insertion of proteins into membranes, and assembly of membrane protein complexes. While the SecYEG complex is essential for assembly of a number of proteins and complexes, the SecDF-YajC-YidC subcomplex facilitates these functions.</text>
</comment>
<comment type="caution">
    <text evidence="14">The sequence shown here is derived from an EMBL/GenBank/DDBJ whole genome shotgun (WGS) entry which is preliminary data.</text>
</comment>
<gene>
    <name evidence="14" type="primary">yajC</name>
    <name evidence="14" type="ORF">JKL49_08435</name>
</gene>
<proteinExistence type="inferred from homology"/>
<keyword evidence="9" id="KW-0653">Protein transport</keyword>
<keyword evidence="10 13" id="KW-1133">Transmembrane helix</keyword>
<dbReference type="GO" id="GO:0015031">
    <property type="term" value="P:protein transport"/>
    <property type="evidence" value="ECO:0007669"/>
    <property type="project" value="UniProtKB-KW"/>
</dbReference>
<reference evidence="14" key="1">
    <citation type="submission" date="2021-04" db="EMBL/GenBank/DDBJ databases">
        <title>Draft genome assembly of strain Phenylobacterium sp. 20VBR1 using MiniION and Illumina platforms.</title>
        <authorList>
            <person name="Thomas F.A."/>
            <person name="Krishnan K.P."/>
            <person name="Sinha R.K."/>
        </authorList>
    </citation>
    <scope>NUCLEOTIDE SEQUENCE</scope>
    <source>
        <strain evidence="14">20VBR1</strain>
    </source>
</reference>
<dbReference type="SMART" id="SM01323">
    <property type="entry name" value="YajC"/>
    <property type="match status" value="1"/>
</dbReference>
<evidence type="ECO:0000256" key="1">
    <source>
        <dbReference type="ARBA" id="ARBA00002061"/>
    </source>
</evidence>
<evidence type="ECO:0000256" key="4">
    <source>
        <dbReference type="ARBA" id="ARBA00011718"/>
    </source>
</evidence>
<dbReference type="Proteomes" id="UP000622580">
    <property type="component" value="Unassembled WGS sequence"/>
</dbReference>
<organism evidence="14 15">
    <name type="scientific">Phenylobacterium glaciei</name>
    <dbReference type="NCBI Taxonomy" id="2803784"/>
    <lineage>
        <taxon>Bacteria</taxon>
        <taxon>Pseudomonadati</taxon>
        <taxon>Pseudomonadota</taxon>
        <taxon>Alphaproteobacteria</taxon>
        <taxon>Caulobacterales</taxon>
        <taxon>Caulobacteraceae</taxon>
        <taxon>Phenylobacterium</taxon>
    </lineage>
</organism>
<evidence type="ECO:0000256" key="9">
    <source>
        <dbReference type="ARBA" id="ARBA00022927"/>
    </source>
</evidence>
<dbReference type="GO" id="GO:0005886">
    <property type="term" value="C:plasma membrane"/>
    <property type="evidence" value="ECO:0007669"/>
    <property type="project" value="UniProtKB-SubCell"/>
</dbReference>
<keyword evidence="8 13" id="KW-0812">Transmembrane</keyword>
<dbReference type="AlphaFoldDB" id="A0A941HVU4"/>
<evidence type="ECO:0000256" key="7">
    <source>
        <dbReference type="ARBA" id="ARBA00022475"/>
    </source>
</evidence>
<evidence type="ECO:0000256" key="6">
    <source>
        <dbReference type="ARBA" id="ARBA00022448"/>
    </source>
</evidence>
<dbReference type="PRINTS" id="PR01853">
    <property type="entry name" value="YAJCTRNLCASE"/>
</dbReference>
<sequence>MFATPAFAQTAGAAAGGGPQEMLMQFLPLIGLVVLFYFLMIRPQQQRMKTHQAMISNVKRNDIVVLNSGVIGKVVRVEDKEVGVEIAQGVSVKVVKSMISDVRVKGEPAPANDSKA</sequence>
<evidence type="ECO:0000256" key="10">
    <source>
        <dbReference type="ARBA" id="ARBA00022989"/>
    </source>
</evidence>
<keyword evidence="15" id="KW-1185">Reference proteome</keyword>
<evidence type="ECO:0000256" key="5">
    <source>
        <dbReference type="ARBA" id="ARBA00014962"/>
    </source>
</evidence>
<dbReference type="Pfam" id="PF02699">
    <property type="entry name" value="YajC"/>
    <property type="match status" value="1"/>
</dbReference>
<dbReference type="PANTHER" id="PTHR33909:SF1">
    <property type="entry name" value="SEC TRANSLOCON ACCESSORY COMPLEX SUBUNIT YAJC"/>
    <property type="match status" value="1"/>
</dbReference>
<evidence type="ECO:0000256" key="2">
    <source>
        <dbReference type="ARBA" id="ARBA00004162"/>
    </source>
</evidence>
<evidence type="ECO:0000256" key="12">
    <source>
        <dbReference type="ARBA" id="ARBA00023136"/>
    </source>
</evidence>
<comment type="similarity">
    <text evidence="3">Belongs to the YajC family.</text>
</comment>
<evidence type="ECO:0000313" key="14">
    <source>
        <dbReference type="EMBL" id="MBR7619411.1"/>
    </source>
</evidence>
<dbReference type="PANTHER" id="PTHR33909">
    <property type="entry name" value="SEC TRANSLOCON ACCESSORY COMPLEX SUBUNIT YAJC"/>
    <property type="match status" value="1"/>
</dbReference>
<evidence type="ECO:0000256" key="11">
    <source>
        <dbReference type="ARBA" id="ARBA00023010"/>
    </source>
</evidence>
<evidence type="ECO:0000313" key="15">
    <source>
        <dbReference type="Proteomes" id="UP000622580"/>
    </source>
</evidence>
<keyword evidence="7" id="KW-1003">Cell membrane</keyword>
<evidence type="ECO:0000256" key="3">
    <source>
        <dbReference type="ARBA" id="ARBA00006742"/>
    </source>
</evidence>
<dbReference type="InterPro" id="IPR003849">
    <property type="entry name" value="Preprotein_translocase_YajC"/>
</dbReference>
<evidence type="ECO:0000256" key="13">
    <source>
        <dbReference type="SAM" id="Phobius"/>
    </source>
</evidence>